<accession>A0ABD6DFF3</accession>
<feature type="transmembrane region" description="Helical" evidence="1">
    <location>
        <begin position="12"/>
        <end position="32"/>
    </location>
</feature>
<keyword evidence="1" id="KW-1133">Transmembrane helix</keyword>
<dbReference type="RefSeq" id="WP_256400283.1">
    <property type="nucleotide sequence ID" value="NZ_JANHJR010000002.1"/>
</dbReference>
<name>A0ABD6DFF3_9EURY</name>
<keyword evidence="1" id="KW-0472">Membrane</keyword>
<dbReference type="AlphaFoldDB" id="A0ABD6DFF3"/>
<sequence length="346" mass="36789">MVGLDEEPSRAQIVLVGALAIAFIVLGIVVVFNTSLYAENVDSTGTVSSVNQAEQVRHAGGGSVAGLAYRVNEGEFASTSELATAVNDNASNLSAVWQSLYARSQPTVVNASLDESSSEYGLRVSQSATGDFRARSASPTQANWTLTPTTGTHSDVGRFELTLERDSLDISQTGAFHLSVLGSNESGDWQWRNVWFTRDGSGNVTVYLAENSSATDPRTTSFDWYEEGGTEVCDISVGPTAEVDLVNGSIEGRNCFEFLGGLRPVSSTDGYEVQFRNGGNVSGQYAAYLSTTAFETGSFGTSVGVAGGDAPYYSYIVWEASVVVEYDSPSASYTRTATVPVYNSTR</sequence>
<proteinExistence type="predicted"/>
<comment type="caution">
    <text evidence="2">The sequence shown here is derived from an EMBL/GenBank/DDBJ whole genome shotgun (WGS) entry which is preliminary data.</text>
</comment>
<protein>
    <submittedName>
        <fullName evidence="2">Uncharacterized protein</fullName>
    </submittedName>
</protein>
<gene>
    <name evidence="2" type="ORF">ACFSBL_05040</name>
</gene>
<evidence type="ECO:0000313" key="2">
    <source>
        <dbReference type="EMBL" id="MFD1645045.1"/>
    </source>
</evidence>
<dbReference type="EMBL" id="JBHUDO010000001">
    <property type="protein sequence ID" value="MFD1645045.1"/>
    <property type="molecule type" value="Genomic_DNA"/>
</dbReference>
<evidence type="ECO:0000313" key="3">
    <source>
        <dbReference type="Proteomes" id="UP001597034"/>
    </source>
</evidence>
<keyword evidence="1" id="KW-0812">Transmembrane</keyword>
<organism evidence="2 3">
    <name type="scientific">Haloarchaeobius litoreus</name>
    <dbReference type="NCBI Taxonomy" id="755306"/>
    <lineage>
        <taxon>Archaea</taxon>
        <taxon>Methanobacteriati</taxon>
        <taxon>Methanobacteriota</taxon>
        <taxon>Stenosarchaea group</taxon>
        <taxon>Halobacteria</taxon>
        <taxon>Halobacteriales</taxon>
        <taxon>Halorubellaceae</taxon>
        <taxon>Haloarchaeobius</taxon>
    </lineage>
</organism>
<reference evidence="2 3" key="1">
    <citation type="journal article" date="2019" name="Int. J. Syst. Evol. Microbiol.">
        <title>The Global Catalogue of Microorganisms (GCM) 10K type strain sequencing project: providing services to taxonomists for standard genome sequencing and annotation.</title>
        <authorList>
            <consortium name="The Broad Institute Genomics Platform"/>
            <consortium name="The Broad Institute Genome Sequencing Center for Infectious Disease"/>
            <person name="Wu L."/>
            <person name="Ma J."/>
        </authorList>
    </citation>
    <scope>NUCLEOTIDE SEQUENCE [LARGE SCALE GENOMIC DNA]</scope>
    <source>
        <strain evidence="2 3">CGMCC 1.10390</strain>
    </source>
</reference>
<dbReference type="Proteomes" id="UP001597034">
    <property type="component" value="Unassembled WGS sequence"/>
</dbReference>
<keyword evidence="3" id="KW-1185">Reference proteome</keyword>
<evidence type="ECO:0000256" key="1">
    <source>
        <dbReference type="SAM" id="Phobius"/>
    </source>
</evidence>